<dbReference type="InterPro" id="IPR018959">
    <property type="entry name" value="DUF1989"/>
</dbReference>
<dbReference type="Pfam" id="PF09347">
    <property type="entry name" value="DUF1989"/>
    <property type="match status" value="1"/>
</dbReference>
<dbReference type="STRING" id="1193182.BN11_690008"/>
<evidence type="ECO:0000256" key="1">
    <source>
        <dbReference type="SAM" id="MobiDB-lite"/>
    </source>
</evidence>
<evidence type="ECO:0000313" key="3">
    <source>
        <dbReference type="EMBL" id="CCH75419.1"/>
    </source>
</evidence>
<dbReference type="RefSeq" id="WP_083433579.1">
    <property type="nucleotide sequence ID" value="NZ_HG764815.1"/>
</dbReference>
<dbReference type="PANTHER" id="PTHR31527:SF0">
    <property type="entry name" value="RE64534P"/>
    <property type="match status" value="1"/>
</dbReference>
<evidence type="ECO:0000259" key="2">
    <source>
        <dbReference type="Pfam" id="PF09347"/>
    </source>
</evidence>
<sequence>MNPAFSRYVGKLTPRTPESGGGDRERIPAQRGAYVRLETGDQLTLIDPVGEQVSDLYLVDVEDVEDHFSAGRTTDYGNTIYPSTGTILYSSTSRRLAAVTRDTVGVHDMTLTPCSQDTFDILYPHLGGAAHPSCHANLVAALAPVGVDARHIGTTLNVFMNVWTDPEGELHIDPPPTVAGDLFTIRALRPIHVGITACSAEGSNNGHCTPIDYLIERSDAPAPRPAG</sequence>
<proteinExistence type="predicted"/>
<dbReference type="AlphaFoldDB" id="W6K4Q4"/>
<dbReference type="PANTHER" id="PTHR31527">
    <property type="entry name" value="RE64534P"/>
    <property type="match status" value="1"/>
</dbReference>
<keyword evidence="4" id="KW-1185">Reference proteome</keyword>
<feature type="domain" description="DUF1989" evidence="2">
    <location>
        <begin position="25"/>
        <end position="189"/>
    </location>
</feature>
<dbReference type="EMBL" id="CAJA01000495">
    <property type="protein sequence ID" value="CCH75419.1"/>
    <property type="molecule type" value="Genomic_DNA"/>
</dbReference>
<dbReference type="Proteomes" id="UP000035763">
    <property type="component" value="Unassembled WGS sequence"/>
</dbReference>
<reference evidence="3 4" key="1">
    <citation type="journal article" date="2013" name="ISME J.">
        <title>A metabolic model for members of the genus Tetrasphaera involved in enhanced biological phosphorus removal.</title>
        <authorList>
            <person name="Kristiansen R."/>
            <person name="Nguyen H.T.T."/>
            <person name="Saunders A.M."/>
            <person name="Nielsen J.L."/>
            <person name="Wimmer R."/>
            <person name="Le V.Q."/>
            <person name="McIlroy S.J."/>
            <person name="Petrovski S."/>
            <person name="Seviour R.J."/>
            <person name="Calteau A."/>
            <person name="Nielsen K.L."/>
            <person name="Nielsen P.H."/>
        </authorList>
    </citation>
    <scope>NUCLEOTIDE SEQUENCE [LARGE SCALE GENOMIC DNA]</scope>
    <source>
        <strain evidence="3 4">Ben110</strain>
    </source>
</reference>
<protein>
    <recommendedName>
        <fullName evidence="2">DUF1989 domain-containing protein</fullName>
    </recommendedName>
</protein>
<feature type="region of interest" description="Disordered" evidence="1">
    <location>
        <begin position="1"/>
        <end position="28"/>
    </location>
</feature>
<organism evidence="3 4">
    <name type="scientific">Nostocoides australiense Ben110</name>
    <dbReference type="NCBI Taxonomy" id="1193182"/>
    <lineage>
        <taxon>Bacteria</taxon>
        <taxon>Bacillati</taxon>
        <taxon>Actinomycetota</taxon>
        <taxon>Actinomycetes</taxon>
        <taxon>Micrococcales</taxon>
        <taxon>Intrasporangiaceae</taxon>
        <taxon>Nostocoides</taxon>
    </lineage>
</organism>
<accession>W6K4Q4</accession>
<evidence type="ECO:0000313" key="4">
    <source>
        <dbReference type="Proteomes" id="UP000035763"/>
    </source>
</evidence>
<name>W6K4Q4_9MICO</name>
<gene>
    <name evidence="3" type="ORF">BN11_690008</name>
</gene>
<dbReference type="OrthoDB" id="9772660at2"/>
<comment type="caution">
    <text evidence="3">The sequence shown here is derived from an EMBL/GenBank/DDBJ whole genome shotgun (WGS) entry which is preliminary data.</text>
</comment>